<proteinExistence type="inferred from homology"/>
<keyword evidence="6 10" id="KW-0472">Membrane</keyword>
<keyword evidence="4 10" id="KW-1133">Transmembrane helix</keyword>
<evidence type="ECO:0000256" key="3">
    <source>
        <dbReference type="ARBA" id="ARBA00022692"/>
    </source>
</evidence>
<feature type="transmembrane region" description="Helical" evidence="10">
    <location>
        <begin position="283"/>
        <end position="301"/>
    </location>
</feature>
<evidence type="ECO:0000256" key="6">
    <source>
        <dbReference type="ARBA" id="ARBA00023136"/>
    </source>
</evidence>
<dbReference type="PRINTS" id="PR00237">
    <property type="entry name" value="GPCRRHODOPSN"/>
</dbReference>
<feature type="transmembrane region" description="Helical" evidence="10">
    <location>
        <begin position="182"/>
        <end position="202"/>
    </location>
</feature>
<evidence type="ECO:0000313" key="12">
    <source>
        <dbReference type="EMBL" id="KAK8747883.1"/>
    </source>
</evidence>
<keyword evidence="5 9" id="KW-0297">G-protein coupled receptor</keyword>
<dbReference type="Proteomes" id="UP001445076">
    <property type="component" value="Unassembled WGS sequence"/>
</dbReference>
<evidence type="ECO:0000313" key="13">
    <source>
        <dbReference type="Proteomes" id="UP001445076"/>
    </source>
</evidence>
<dbReference type="Gene3D" id="1.20.1070.10">
    <property type="entry name" value="Rhodopsin 7-helix transmembrane proteins"/>
    <property type="match status" value="1"/>
</dbReference>
<name>A0AAW0XTM0_CHEQU</name>
<reference evidence="12 13" key="1">
    <citation type="journal article" date="2024" name="BMC Genomics">
        <title>Genome assembly of redclaw crayfish (Cherax quadricarinatus) provides insights into its immune adaptation and hypoxia tolerance.</title>
        <authorList>
            <person name="Liu Z."/>
            <person name="Zheng J."/>
            <person name="Li H."/>
            <person name="Fang K."/>
            <person name="Wang S."/>
            <person name="He J."/>
            <person name="Zhou D."/>
            <person name="Weng S."/>
            <person name="Chi M."/>
            <person name="Gu Z."/>
            <person name="He J."/>
            <person name="Li F."/>
            <person name="Wang M."/>
        </authorList>
    </citation>
    <scope>NUCLEOTIDE SEQUENCE [LARGE SCALE GENOMIC DNA]</scope>
    <source>
        <strain evidence="12">ZL_2023a</strain>
    </source>
</reference>
<keyword evidence="13" id="KW-1185">Reference proteome</keyword>
<comment type="similarity">
    <text evidence="2 9">Belongs to the G-protein coupled receptor 1 family.</text>
</comment>
<protein>
    <recommendedName>
        <fullName evidence="11">G-protein coupled receptors family 1 profile domain-containing protein</fullName>
    </recommendedName>
</protein>
<evidence type="ECO:0000256" key="5">
    <source>
        <dbReference type="ARBA" id="ARBA00023040"/>
    </source>
</evidence>
<dbReference type="GO" id="GO:0005886">
    <property type="term" value="C:plasma membrane"/>
    <property type="evidence" value="ECO:0007669"/>
    <property type="project" value="TreeGrafter"/>
</dbReference>
<dbReference type="PROSITE" id="PS00237">
    <property type="entry name" value="G_PROTEIN_RECEP_F1_1"/>
    <property type="match status" value="1"/>
</dbReference>
<keyword evidence="7 9" id="KW-0675">Receptor</keyword>
<evidence type="ECO:0000256" key="9">
    <source>
        <dbReference type="RuleBase" id="RU000688"/>
    </source>
</evidence>
<dbReference type="PROSITE" id="PS50262">
    <property type="entry name" value="G_PROTEIN_RECEP_F1_2"/>
    <property type="match status" value="1"/>
</dbReference>
<keyword evidence="8 9" id="KW-0807">Transducer</keyword>
<dbReference type="InterPro" id="IPR000611">
    <property type="entry name" value="NPY_rcpt"/>
</dbReference>
<evidence type="ECO:0000259" key="11">
    <source>
        <dbReference type="PROSITE" id="PS50262"/>
    </source>
</evidence>
<feature type="transmembrane region" description="Helical" evidence="10">
    <location>
        <begin position="321"/>
        <end position="345"/>
    </location>
</feature>
<evidence type="ECO:0000256" key="7">
    <source>
        <dbReference type="ARBA" id="ARBA00023170"/>
    </source>
</evidence>
<evidence type="ECO:0000256" key="8">
    <source>
        <dbReference type="ARBA" id="ARBA00023224"/>
    </source>
</evidence>
<feature type="transmembrane region" description="Helical" evidence="10">
    <location>
        <begin position="102"/>
        <end position="123"/>
    </location>
</feature>
<accession>A0AAW0XTM0</accession>
<sequence>MTLIYDDHPYAQLLQNLSLSYPDIDWSYINLTNLTFLLDSSEGSNDFDSNTTAGTVLYEVPTGIVVLLSIFYGSISLVAVVGNALVMWIVATSRKMHSVTNYFIANLALADIIIGLFAIPFQFQAALLQRWNLPEFMCAFCPFFQTVSVNVSIFTLTAIAVDRYRAIVFPLNARPTKFRSKVVIASIWLFSATLAIPNAIALRVRYIEDTRTREQKPVCVAEGIDPAVMWTYSHVMVGLQFFVPLGIISFAYIRMGWELWGSRTPGNAEDARDAHVLRNKKKVIKMLFIVVALFAFCWAPLQTYHVLQEIYPAINTYRYINIIWFCCHWLAMSNSCCNPFIYAIYNEKFKREFRQKFQWVFKNDTRGDTSDFERSRYQMSFRYPVDRQVSTASDQRISRTDATLLNGSSRSSSNKSMLAAGGRSALAATGRTINGESHGDVLPGGHHQEVHVCVPLKSHAHLHPSLCRPRVAGDSRI</sequence>
<organism evidence="12 13">
    <name type="scientific">Cherax quadricarinatus</name>
    <name type="common">Australian red claw crayfish</name>
    <dbReference type="NCBI Taxonomy" id="27406"/>
    <lineage>
        <taxon>Eukaryota</taxon>
        <taxon>Metazoa</taxon>
        <taxon>Ecdysozoa</taxon>
        <taxon>Arthropoda</taxon>
        <taxon>Crustacea</taxon>
        <taxon>Multicrustacea</taxon>
        <taxon>Malacostraca</taxon>
        <taxon>Eumalacostraca</taxon>
        <taxon>Eucarida</taxon>
        <taxon>Decapoda</taxon>
        <taxon>Pleocyemata</taxon>
        <taxon>Astacidea</taxon>
        <taxon>Parastacoidea</taxon>
        <taxon>Parastacidae</taxon>
        <taxon>Cherax</taxon>
    </lineage>
</organism>
<dbReference type="InterPro" id="IPR000276">
    <property type="entry name" value="GPCR_Rhodpsn"/>
</dbReference>
<feature type="domain" description="G-protein coupled receptors family 1 profile" evidence="11">
    <location>
        <begin position="82"/>
        <end position="342"/>
    </location>
</feature>
<evidence type="ECO:0000256" key="1">
    <source>
        <dbReference type="ARBA" id="ARBA00004141"/>
    </source>
</evidence>
<dbReference type="SUPFAM" id="SSF81321">
    <property type="entry name" value="Family A G protein-coupled receptor-like"/>
    <property type="match status" value="1"/>
</dbReference>
<dbReference type="PRINTS" id="PR01012">
    <property type="entry name" value="NRPEPTIDEYR"/>
</dbReference>
<dbReference type="EMBL" id="JARKIK010000013">
    <property type="protein sequence ID" value="KAK8747883.1"/>
    <property type="molecule type" value="Genomic_DNA"/>
</dbReference>
<keyword evidence="3 9" id="KW-0812">Transmembrane</keyword>
<dbReference type="Pfam" id="PF00001">
    <property type="entry name" value="7tm_1"/>
    <property type="match status" value="1"/>
</dbReference>
<evidence type="ECO:0000256" key="10">
    <source>
        <dbReference type="SAM" id="Phobius"/>
    </source>
</evidence>
<gene>
    <name evidence="12" type="ORF">OTU49_016208</name>
</gene>
<feature type="transmembrane region" description="Helical" evidence="10">
    <location>
        <begin position="232"/>
        <end position="253"/>
    </location>
</feature>
<dbReference type="GO" id="GO:0004983">
    <property type="term" value="F:neuropeptide Y receptor activity"/>
    <property type="evidence" value="ECO:0007669"/>
    <property type="project" value="InterPro"/>
</dbReference>
<evidence type="ECO:0000256" key="4">
    <source>
        <dbReference type="ARBA" id="ARBA00022989"/>
    </source>
</evidence>
<comment type="caution">
    <text evidence="12">The sequence shown here is derived from an EMBL/GenBank/DDBJ whole genome shotgun (WGS) entry which is preliminary data.</text>
</comment>
<dbReference type="InterPro" id="IPR017452">
    <property type="entry name" value="GPCR_Rhodpsn_7TM"/>
</dbReference>
<dbReference type="AlphaFoldDB" id="A0AAW0XTM0"/>
<feature type="transmembrane region" description="Helical" evidence="10">
    <location>
        <begin position="143"/>
        <end position="161"/>
    </location>
</feature>
<comment type="subcellular location">
    <subcellularLocation>
        <location evidence="1">Membrane</location>
        <topology evidence="1">Multi-pass membrane protein</topology>
    </subcellularLocation>
</comment>
<dbReference type="PANTHER" id="PTHR45695:SF9">
    <property type="entry name" value="LEUCOKININ RECEPTOR"/>
    <property type="match status" value="1"/>
</dbReference>
<dbReference type="SMART" id="SM01381">
    <property type="entry name" value="7TM_GPCR_Srsx"/>
    <property type="match status" value="1"/>
</dbReference>
<dbReference type="FunFam" id="1.20.1070.10:FF:000291">
    <property type="entry name" value="Predicted protein"/>
    <property type="match status" value="1"/>
</dbReference>
<dbReference type="CDD" id="cd15393">
    <property type="entry name" value="7tmA_leucokinin-like"/>
    <property type="match status" value="1"/>
</dbReference>
<dbReference type="PANTHER" id="PTHR45695">
    <property type="entry name" value="LEUCOKININ RECEPTOR-RELATED"/>
    <property type="match status" value="1"/>
</dbReference>
<feature type="transmembrane region" description="Helical" evidence="10">
    <location>
        <begin position="64"/>
        <end position="90"/>
    </location>
</feature>
<evidence type="ECO:0000256" key="2">
    <source>
        <dbReference type="ARBA" id="ARBA00010663"/>
    </source>
</evidence>